<sequence length="338" mass="38539">MPIQYINNLRAFACILVILTHSAMPALSPDFGFYMVFFSLLGSPSSELFVTVSSSLLVPTKLEIFEFYKKRFSKLIFPVLFWSLFIICLQYAEGKISEGKAIEKLLLIPVVPVVGVYWFVYTICGLYLIIPIISPWIASAKRKEILLLIGVWSITLLMPYVNILVNKPIYNIRGDYYFIINYLGGFIGYMLMGVYLRKFSLFFKTKFKAAAVIASCLIIGTIPILYAYGFNKNALEALSDNLSLTSAFYVIAIFCFFQNFKMPSIIEKFFNIIAKYSFGIYLIHIIIVRDVVWRVLAEHRLSHPLIETPLICLVSLAFCLLIVKLISFLPKSKYVIGV</sequence>
<proteinExistence type="inferred from homology"/>
<evidence type="ECO:0000313" key="10">
    <source>
        <dbReference type="Proteomes" id="UP000198555"/>
    </source>
</evidence>
<dbReference type="EMBL" id="FNWX01000006">
    <property type="protein sequence ID" value="SEH47851.1"/>
    <property type="molecule type" value="Genomic_DNA"/>
</dbReference>
<keyword evidence="3" id="KW-1003">Cell membrane</keyword>
<dbReference type="GO" id="GO:0009246">
    <property type="term" value="P:enterobacterial common antigen biosynthetic process"/>
    <property type="evidence" value="ECO:0007669"/>
    <property type="project" value="TreeGrafter"/>
</dbReference>
<evidence type="ECO:0000256" key="5">
    <source>
        <dbReference type="ARBA" id="ARBA00022989"/>
    </source>
</evidence>
<feature type="transmembrane region" description="Helical" evidence="7">
    <location>
        <begin position="209"/>
        <end position="229"/>
    </location>
</feature>
<feature type="transmembrane region" description="Helical" evidence="7">
    <location>
        <begin position="35"/>
        <end position="60"/>
    </location>
</feature>
<organism evidence="9 10">
    <name type="scientific">Epilithonimonas hominis</name>
    <dbReference type="NCBI Taxonomy" id="420404"/>
    <lineage>
        <taxon>Bacteria</taxon>
        <taxon>Pseudomonadati</taxon>
        <taxon>Bacteroidota</taxon>
        <taxon>Flavobacteriia</taxon>
        <taxon>Flavobacteriales</taxon>
        <taxon>Weeksellaceae</taxon>
        <taxon>Chryseobacterium group</taxon>
        <taxon>Epilithonimonas</taxon>
    </lineage>
</organism>
<dbReference type="STRING" id="420404.SAMN05421793_10661"/>
<keyword evidence="4 7" id="KW-0812">Transmembrane</keyword>
<evidence type="ECO:0000256" key="7">
    <source>
        <dbReference type="SAM" id="Phobius"/>
    </source>
</evidence>
<evidence type="ECO:0000256" key="1">
    <source>
        <dbReference type="ARBA" id="ARBA00004651"/>
    </source>
</evidence>
<reference evidence="10" key="1">
    <citation type="submission" date="2016-10" db="EMBL/GenBank/DDBJ databases">
        <authorList>
            <person name="Varghese N."/>
            <person name="Submissions S."/>
        </authorList>
    </citation>
    <scope>NUCLEOTIDE SEQUENCE [LARGE SCALE GENOMIC DNA]</scope>
    <source>
        <strain evidence="10">DSM 19326</strain>
    </source>
</reference>
<comment type="subcellular location">
    <subcellularLocation>
        <location evidence="1">Cell membrane</location>
        <topology evidence="1">Multi-pass membrane protein</topology>
    </subcellularLocation>
</comment>
<accession>A0A1H6IMU7</accession>
<feature type="transmembrane region" description="Helical" evidence="7">
    <location>
        <begin position="241"/>
        <end position="257"/>
    </location>
</feature>
<feature type="transmembrane region" description="Helical" evidence="7">
    <location>
        <begin position="308"/>
        <end position="329"/>
    </location>
</feature>
<feature type="transmembrane region" description="Helical" evidence="7">
    <location>
        <begin position="269"/>
        <end position="288"/>
    </location>
</feature>
<feature type="transmembrane region" description="Helical" evidence="7">
    <location>
        <begin position="72"/>
        <end position="92"/>
    </location>
</feature>
<evidence type="ECO:0000256" key="4">
    <source>
        <dbReference type="ARBA" id="ARBA00022692"/>
    </source>
</evidence>
<dbReference type="AlphaFoldDB" id="A0A1H6IMU7"/>
<feature type="transmembrane region" description="Helical" evidence="7">
    <location>
        <begin position="112"/>
        <end position="133"/>
    </location>
</feature>
<keyword evidence="6 7" id="KW-0472">Membrane</keyword>
<keyword evidence="9" id="KW-0012">Acyltransferase</keyword>
<comment type="similarity">
    <text evidence="2">Belongs to the acyltransferase 3 family.</text>
</comment>
<keyword evidence="5 7" id="KW-1133">Transmembrane helix</keyword>
<dbReference type="RefSeq" id="WP_089768594.1">
    <property type="nucleotide sequence ID" value="NZ_FNWX01000006.1"/>
</dbReference>
<keyword evidence="10" id="KW-1185">Reference proteome</keyword>
<feature type="domain" description="Acyltransferase 3" evidence="8">
    <location>
        <begin position="4"/>
        <end position="323"/>
    </location>
</feature>
<dbReference type="InterPro" id="IPR002656">
    <property type="entry name" value="Acyl_transf_3_dom"/>
</dbReference>
<dbReference type="PANTHER" id="PTHR40074:SF2">
    <property type="entry name" value="O-ACETYLTRANSFERASE WECH"/>
    <property type="match status" value="1"/>
</dbReference>
<keyword evidence="9" id="KW-0808">Transferase</keyword>
<protein>
    <submittedName>
        <fullName evidence="9">Surface polysaccharide O-acyltransferase, integral membrane enzyme</fullName>
    </submittedName>
</protein>
<feature type="transmembrane region" description="Helical" evidence="7">
    <location>
        <begin position="145"/>
        <end position="164"/>
    </location>
</feature>
<dbReference type="PANTHER" id="PTHR40074">
    <property type="entry name" value="O-ACETYLTRANSFERASE WECH"/>
    <property type="match status" value="1"/>
</dbReference>
<dbReference type="GO" id="GO:0016413">
    <property type="term" value="F:O-acetyltransferase activity"/>
    <property type="evidence" value="ECO:0007669"/>
    <property type="project" value="TreeGrafter"/>
</dbReference>
<evidence type="ECO:0000256" key="2">
    <source>
        <dbReference type="ARBA" id="ARBA00007400"/>
    </source>
</evidence>
<dbReference type="Pfam" id="PF01757">
    <property type="entry name" value="Acyl_transf_3"/>
    <property type="match status" value="1"/>
</dbReference>
<evidence type="ECO:0000313" key="9">
    <source>
        <dbReference type="EMBL" id="SEH47851.1"/>
    </source>
</evidence>
<feature type="transmembrane region" description="Helical" evidence="7">
    <location>
        <begin position="176"/>
        <end position="197"/>
    </location>
</feature>
<dbReference type="GO" id="GO:0005886">
    <property type="term" value="C:plasma membrane"/>
    <property type="evidence" value="ECO:0007669"/>
    <property type="project" value="UniProtKB-SubCell"/>
</dbReference>
<evidence type="ECO:0000256" key="3">
    <source>
        <dbReference type="ARBA" id="ARBA00022475"/>
    </source>
</evidence>
<gene>
    <name evidence="9" type="ORF">SAMN05421793_10661</name>
</gene>
<dbReference type="Proteomes" id="UP000198555">
    <property type="component" value="Unassembled WGS sequence"/>
</dbReference>
<name>A0A1H6IMU7_9FLAO</name>
<evidence type="ECO:0000259" key="8">
    <source>
        <dbReference type="Pfam" id="PF01757"/>
    </source>
</evidence>
<evidence type="ECO:0000256" key="6">
    <source>
        <dbReference type="ARBA" id="ARBA00023136"/>
    </source>
</evidence>